<dbReference type="RefSeq" id="WP_101335214.1">
    <property type="nucleotide sequence ID" value="NZ_PJNI01000013.1"/>
</dbReference>
<sequence>MKNAILKKKRMNAMKVISLLILGLLFQYQQNIINAQAPLCINAQPICSDATNSSFPNSINNDIPVGPDYGCLERIPGVNDVNAMVAPQWFYFEVSQSGDIELEIEQYNTINNPIDLDFVMWGPFSDLTSGCNQVMNGASPIQCSSDPSATETIGLGVQGGGDYWSNFPFVNAIDGTSTPPNGQTGEVYILLLTNSDQEPGTITVNQTGGSGATDCSITTPCDITVTATPSTCDPSTNTYSVSGEITFSDQPTTGTLIVEDCNGNTTSFSAPFTSPQNYTLTGLTPDGNNCNISAYFSDLTACSSVANYQSPSACNCVGPNIIVNNLAICANGGSENLDNAIDPTSDAATITYHNSQTDAQNDVNPINNIVNTGGSYWIRAEDTGDPSCFNVFEIIIDVSNLTYSATITEPSCGNNNGEIIITASGGIGSLTYSIDGNNTIQNSHTFSNLAADSYNIVVTDSLGCNVTGTEVVGNLNGPSIDNTVTTHPLCFGDCDGDIQITVSGGSTPYNYIWTNQNGDTLNTSSNTASNLCAGNYMVEVTDDSGCKTSNNISITAPDELTYTISAQPPSCYGVCDGNVNVTVDGGTGSYTAIWTNESGAPINGGQTEVDTLCGGTYSLLVTDDNGCQIAHDTLIAEPLELDAAFSGLSNDYCINDDEVLLVPTQSGGTFFGPGVNDSIFNPTEANAGTHTIKYILGDAVCGDTHIVVVNIDGPIAEFTANPTTTTVQNPIVTFENMSQDATSYLWNFGDGSEDSNEINPTHNFSSNTPGTYMVNLIAIDDNNCSDTYTQEVSINPSEIGYTIPNVFTPNGDHDNDNFKLVNVESVSDLDIIILNRWGNVVFESNEVNFKWNGKTNNTGEKCSDGTYFYKINFKGFNNEQKAAHGHVQLISSKK</sequence>
<accession>A0A2I0R0N8</accession>
<dbReference type="AlphaFoldDB" id="A0A2I0R0N8"/>
<protein>
    <recommendedName>
        <fullName evidence="1">PKD domain-containing protein</fullName>
    </recommendedName>
</protein>
<dbReference type="InterPro" id="IPR013783">
    <property type="entry name" value="Ig-like_fold"/>
</dbReference>
<proteinExistence type="predicted"/>
<feature type="domain" description="PKD" evidence="1">
    <location>
        <begin position="714"/>
        <end position="794"/>
    </location>
</feature>
<dbReference type="InterPro" id="IPR035986">
    <property type="entry name" value="PKD_dom_sf"/>
</dbReference>
<evidence type="ECO:0000313" key="2">
    <source>
        <dbReference type="EMBL" id="PKR80156.1"/>
    </source>
</evidence>
<dbReference type="CDD" id="cd00146">
    <property type="entry name" value="PKD"/>
    <property type="match status" value="1"/>
</dbReference>
<dbReference type="InterPro" id="IPR000601">
    <property type="entry name" value="PKD_dom"/>
</dbReference>
<dbReference type="Gene3D" id="2.60.40.10">
    <property type="entry name" value="Immunoglobulins"/>
    <property type="match status" value="1"/>
</dbReference>
<dbReference type="Gene3D" id="2.60.40.4070">
    <property type="match status" value="1"/>
</dbReference>
<dbReference type="NCBIfam" id="TIGR04131">
    <property type="entry name" value="Bac_Flav_CTERM"/>
    <property type="match status" value="1"/>
</dbReference>
<name>A0A2I0R0N8_9FLAO</name>
<organism evidence="2 3">
    <name type="scientific">Brumimicrobium salinarum</name>
    <dbReference type="NCBI Taxonomy" id="2058658"/>
    <lineage>
        <taxon>Bacteria</taxon>
        <taxon>Pseudomonadati</taxon>
        <taxon>Bacteroidota</taxon>
        <taxon>Flavobacteriia</taxon>
        <taxon>Flavobacteriales</taxon>
        <taxon>Crocinitomicaceae</taxon>
        <taxon>Brumimicrobium</taxon>
    </lineage>
</organism>
<evidence type="ECO:0000259" key="1">
    <source>
        <dbReference type="PROSITE" id="PS50093"/>
    </source>
</evidence>
<reference evidence="2 3" key="1">
    <citation type="submission" date="2017-12" db="EMBL/GenBank/DDBJ databases">
        <title>The draft genome sequence of Brumimicrobium saltpan LHR20.</title>
        <authorList>
            <person name="Do Z.-J."/>
            <person name="Luo H.-R."/>
        </authorList>
    </citation>
    <scope>NUCLEOTIDE SEQUENCE [LARGE SCALE GENOMIC DNA]</scope>
    <source>
        <strain evidence="2 3">LHR20</strain>
    </source>
</reference>
<dbReference type="SUPFAM" id="SSF49299">
    <property type="entry name" value="PKD domain"/>
    <property type="match status" value="1"/>
</dbReference>
<dbReference type="Pfam" id="PF13585">
    <property type="entry name" value="CHU_C"/>
    <property type="match status" value="1"/>
</dbReference>
<dbReference type="InterPro" id="IPR025667">
    <property type="entry name" value="SprB_repeat"/>
</dbReference>
<dbReference type="Pfam" id="PF13573">
    <property type="entry name" value="SprB"/>
    <property type="match status" value="2"/>
</dbReference>
<dbReference type="Gene3D" id="2.60.40.740">
    <property type="match status" value="1"/>
</dbReference>
<comment type="caution">
    <text evidence="2">The sequence shown here is derived from an EMBL/GenBank/DDBJ whole genome shotgun (WGS) entry which is preliminary data.</text>
</comment>
<dbReference type="Proteomes" id="UP000236654">
    <property type="component" value="Unassembled WGS sequence"/>
</dbReference>
<evidence type="ECO:0000313" key="3">
    <source>
        <dbReference type="Proteomes" id="UP000236654"/>
    </source>
</evidence>
<dbReference type="PROSITE" id="PS50093">
    <property type="entry name" value="PKD"/>
    <property type="match status" value="1"/>
</dbReference>
<dbReference type="InterPro" id="IPR022409">
    <property type="entry name" value="PKD/Chitinase_dom"/>
</dbReference>
<dbReference type="InterPro" id="IPR026341">
    <property type="entry name" value="T9SS_type_B"/>
</dbReference>
<keyword evidence="3" id="KW-1185">Reference proteome</keyword>
<gene>
    <name evidence="2" type="ORF">CW751_11690</name>
</gene>
<dbReference type="Pfam" id="PF18911">
    <property type="entry name" value="PKD_4"/>
    <property type="match status" value="1"/>
</dbReference>
<dbReference type="OrthoDB" id="9765926at2"/>
<dbReference type="EMBL" id="PJNI01000013">
    <property type="protein sequence ID" value="PKR80156.1"/>
    <property type="molecule type" value="Genomic_DNA"/>
</dbReference>
<dbReference type="SMART" id="SM00089">
    <property type="entry name" value="PKD"/>
    <property type="match status" value="1"/>
</dbReference>